<dbReference type="SUPFAM" id="SSF53335">
    <property type="entry name" value="S-adenosyl-L-methionine-dependent methyltransferases"/>
    <property type="match status" value="1"/>
</dbReference>
<evidence type="ECO:0000259" key="1">
    <source>
        <dbReference type="Pfam" id="PF01170"/>
    </source>
</evidence>
<feature type="domain" description="Ribosomal RNA large subunit methyltransferase K/L-like methyltransferase" evidence="1">
    <location>
        <begin position="173"/>
        <end position="292"/>
    </location>
</feature>
<keyword evidence="3" id="KW-1185">Reference proteome</keyword>
<dbReference type="Pfam" id="PF01170">
    <property type="entry name" value="UPF0020"/>
    <property type="match status" value="1"/>
</dbReference>
<dbReference type="EMBL" id="CP047901">
    <property type="protein sequence ID" value="QHO63552.1"/>
    <property type="molecule type" value="Genomic_DNA"/>
</dbReference>
<dbReference type="InterPro" id="IPR029063">
    <property type="entry name" value="SAM-dependent_MTases_sf"/>
</dbReference>
<organism evidence="2 3">
    <name type="scientific">Candidatus Chazhemtobacterium aquaticus</name>
    <dbReference type="NCBI Taxonomy" id="2715735"/>
    <lineage>
        <taxon>Bacteria</taxon>
        <taxon>Candidatus Chazhemtobacteraceae</taxon>
        <taxon>Candidatus Chazhemtobacterium</taxon>
    </lineage>
</organism>
<protein>
    <recommendedName>
        <fullName evidence="1">Ribosomal RNA large subunit methyltransferase K/L-like methyltransferase domain-containing protein</fullName>
    </recommendedName>
</protein>
<sequence>MNSYLFFLGQNSLLSQAELTSLIPEAKLTTPHQSIVKLDSPTSLDLPSLGCRLGGTVKIAVLKQTSSAKQLQDDLVKLLLDQQAKNFSLNLLDATNQESYELSNEVKQRLVDNQLRTRFIAPTSTGISPVIITKQKAVELTIDSDFNIYQTTWVHSFKSWINRDRRKPFVTPKSGMLPPKLARIMVNLAVGDKDPGGLTLLDPFCGTGTILMEAALQGIKVIGSDLSADKVAGTKTNLDWLDENQACAPLKPATVFQANATNLKDQLVDQIDLIVTEPTLGPASPSQDKLSDIAHGLQKLYLGALKHWALFLKPQARVVIALPIFHGQDRSYTTADFIDARENLGYNTLRNDLIFTRPGAQIERQIVVLEKQ</sequence>
<reference evidence="3" key="1">
    <citation type="journal article" date="2020" name="Microorganisms">
        <title>Complete Genome of a Member of a New Bacterial Lineage in the Microgenomates Group Reveals an Unusual Nucleotide Composition Disparity Between Two Strands of DNA and Limited Metabolic Potential.</title>
        <authorList>
            <person name="Kadnikov V.V."/>
            <person name="Mardanov A.V."/>
            <person name="Beletsky A.V."/>
            <person name="Karnachuk O.V."/>
            <person name="Ravin N.V."/>
        </authorList>
    </citation>
    <scope>NUCLEOTIDE SEQUENCE [LARGE SCALE GENOMIC DNA]</scope>
</reference>
<gene>
    <name evidence="2" type="ORF">MICH65_0571</name>
</gene>
<dbReference type="PANTHER" id="PTHR14911:SF13">
    <property type="entry name" value="TRNA (GUANINE(6)-N2)-METHYLTRANSFERASE THUMP3"/>
    <property type="match status" value="1"/>
</dbReference>
<accession>A0A857NCE5</accession>
<dbReference type="AlphaFoldDB" id="A0A857NCE5"/>
<evidence type="ECO:0000313" key="2">
    <source>
        <dbReference type="EMBL" id="QHO63552.1"/>
    </source>
</evidence>
<dbReference type="PANTHER" id="PTHR14911">
    <property type="entry name" value="THUMP DOMAIN-CONTAINING"/>
    <property type="match status" value="1"/>
</dbReference>
<dbReference type="InterPro" id="IPR000241">
    <property type="entry name" value="RlmKL-like_Mtase"/>
</dbReference>
<dbReference type="RefSeq" id="WP_161931929.1">
    <property type="nucleotide sequence ID" value="NZ_CP047901.1"/>
</dbReference>
<name>A0A857NCE5_9BACT</name>
<dbReference type="GO" id="GO:0016423">
    <property type="term" value="F:tRNA (guanine) methyltransferase activity"/>
    <property type="evidence" value="ECO:0007669"/>
    <property type="project" value="TreeGrafter"/>
</dbReference>
<dbReference type="Gene3D" id="3.40.50.150">
    <property type="entry name" value="Vaccinia Virus protein VP39"/>
    <property type="match status" value="1"/>
</dbReference>
<dbReference type="Proteomes" id="UP000463983">
    <property type="component" value="Chromosome"/>
</dbReference>
<dbReference type="CDD" id="cd02440">
    <property type="entry name" value="AdoMet_MTases"/>
    <property type="match status" value="1"/>
</dbReference>
<evidence type="ECO:0000313" key="3">
    <source>
        <dbReference type="Proteomes" id="UP000463983"/>
    </source>
</evidence>
<proteinExistence type="predicted"/>
<dbReference type="KEGG" id="caqa:MICH65_0571"/>
<dbReference type="GO" id="GO:0030488">
    <property type="term" value="P:tRNA methylation"/>
    <property type="evidence" value="ECO:0007669"/>
    <property type="project" value="TreeGrafter"/>
</dbReference>